<keyword evidence="4" id="KW-1185">Reference proteome</keyword>
<organism evidence="3 4">
    <name type="scientific">Eucalyptus globulus</name>
    <name type="common">Tasmanian blue gum</name>
    <dbReference type="NCBI Taxonomy" id="34317"/>
    <lineage>
        <taxon>Eukaryota</taxon>
        <taxon>Viridiplantae</taxon>
        <taxon>Streptophyta</taxon>
        <taxon>Embryophyta</taxon>
        <taxon>Tracheophyta</taxon>
        <taxon>Spermatophyta</taxon>
        <taxon>Magnoliopsida</taxon>
        <taxon>eudicotyledons</taxon>
        <taxon>Gunneridae</taxon>
        <taxon>Pentapetalae</taxon>
        <taxon>rosids</taxon>
        <taxon>malvids</taxon>
        <taxon>Myrtales</taxon>
        <taxon>Myrtaceae</taxon>
        <taxon>Myrtoideae</taxon>
        <taxon>Eucalypteae</taxon>
        <taxon>Eucalyptus</taxon>
    </lineage>
</organism>
<keyword evidence="2" id="KW-0732">Signal</keyword>
<comment type="caution">
    <text evidence="3">The sequence shown here is derived from an EMBL/GenBank/DDBJ whole genome shotgun (WGS) entry which is preliminary data.</text>
</comment>
<feature type="compositionally biased region" description="Basic and acidic residues" evidence="1">
    <location>
        <begin position="63"/>
        <end position="109"/>
    </location>
</feature>
<name>A0ABD3K5R9_EUCGL</name>
<feature type="signal peptide" evidence="2">
    <location>
        <begin position="1"/>
        <end position="28"/>
    </location>
</feature>
<protein>
    <submittedName>
        <fullName evidence="3">Uncharacterized protein</fullName>
    </submittedName>
</protein>
<gene>
    <name evidence="3" type="ORF">ACJRO7_022860</name>
</gene>
<evidence type="ECO:0000313" key="4">
    <source>
        <dbReference type="Proteomes" id="UP001634007"/>
    </source>
</evidence>
<dbReference type="PANTHER" id="PTHR37389">
    <property type="entry name" value="NODULIN-24"/>
    <property type="match status" value="1"/>
</dbReference>
<feature type="chain" id="PRO_5044889545" evidence="2">
    <location>
        <begin position="29"/>
        <end position="109"/>
    </location>
</feature>
<evidence type="ECO:0000256" key="1">
    <source>
        <dbReference type="SAM" id="MobiDB-lite"/>
    </source>
</evidence>
<sequence>MKMASSRVFLLCGLLLAVLLLMAAQVSAYDLAEETQSQESVKEANYGQGYGEHGHGGKGYEGGYEKGHGEHGYGDHGDHGYGDHGDHGDHGYGDHGDHGHDGHHGGHPP</sequence>
<proteinExistence type="predicted"/>
<reference evidence="3 4" key="1">
    <citation type="submission" date="2024-11" db="EMBL/GenBank/DDBJ databases">
        <title>Chromosome-level genome assembly of Eucalyptus globulus Labill. provides insights into its genome evolution.</title>
        <authorList>
            <person name="Li X."/>
        </authorList>
    </citation>
    <scope>NUCLEOTIDE SEQUENCE [LARGE SCALE GENOMIC DNA]</scope>
    <source>
        <strain evidence="3">CL2024</strain>
        <tissue evidence="3">Fresh tender leaves</tissue>
    </source>
</reference>
<accession>A0ABD3K5R9</accession>
<dbReference type="InterPro" id="IPR010800">
    <property type="entry name" value="GRP"/>
</dbReference>
<dbReference type="EMBL" id="JBJKBG010000006">
    <property type="protein sequence ID" value="KAL3733401.1"/>
    <property type="molecule type" value="Genomic_DNA"/>
</dbReference>
<dbReference type="AlphaFoldDB" id="A0ABD3K5R9"/>
<dbReference type="Pfam" id="PF07172">
    <property type="entry name" value="GRP"/>
    <property type="match status" value="1"/>
</dbReference>
<feature type="region of interest" description="Disordered" evidence="1">
    <location>
        <begin position="31"/>
        <end position="109"/>
    </location>
</feature>
<dbReference type="Proteomes" id="UP001634007">
    <property type="component" value="Unassembled WGS sequence"/>
</dbReference>
<evidence type="ECO:0000256" key="2">
    <source>
        <dbReference type="SAM" id="SignalP"/>
    </source>
</evidence>
<dbReference type="PANTHER" id="PTHR37389:SF16">
    <property type="entry name" value="GLYCINE-RICH CELL WALL STRUCTURAL PROTEIN"/>
    <property type="match status" value="1"/>
</dbReference>
<evidence type="ECO:0000313" key="3">
    <source>
        <dbReference type="EMBL" id="KAL3733401.1"/>
    </source>
</evidence>